<dbReference type="AlphaFoldDB" id="A0A2H6C3Q7"/>
<comment type="caution">
    <text evidence="1">The sequence shown here is derived from an EMBL/GenBank/DDBJ whole genome shotgun (WGS) entry which is preliminary data.</text>
</comment>
<name>A0A2H6C3Q7_TETHA</name>
<dbReference type="Proteomes" id="UP000236214">
    <property type="component" value="Unassembled WGS sequence"/>
</dbReference>
<gene>
    <name evidence="1" type="ORF">TEHN7118_1744</name>
</gene>
<dbReference type="GO" id="GO:0005737">
    <property type="term" value="C:cytoplasm"/>
    <property type="evidence" value="ECO:0007669"/>
    <property type="project" value="TreeGrafter"/>
</dbReference>
<dbReference type="Gene3D" id="3.40.50.880">
    <property type="match status" value="1"/>
</dbReference>
<dbReference type="PANTHER" id="PTHR48094:SF19">
    <property type="entry name" value="DJ-1_PFPI DOMAIN-CONTAINING PROTEIN"/>
    <property type="match status" value="1"/>
</dbReference>
<keyword evidence="2" id="KW-1185">Reference proteome</keyword>
<dbReference type="GeneID" id="64053571"/>
<evidence type="ECO:0000313" key="1">
    <source>
        <dbReference type="EMBL" id="GBD68938.1"/>
    </source>
</evidence>
<dbReference type="RefSeq" id="WP_061840860.1">
    <property type="nucleotide sequence ID" value="NZ_BAABQP010000022.1"/>
</dbReference>
<dbReference type="InterPro" id="IPR050325">
    <property type="entry name" value="Prot/Nucl_acid_deglycase"/>
</dbReference>
<dbReference type="EMBL" id="BDEC01000076">
    <property type="protein sequence ID" value="GBD68938.1"/>
    <property type="molecule type" value="Genomic_DNA"/>
</dbReference>
<evidence type="ECO:0000313" key="2">
    <source>
        <dbReference type="Proteomes" id="UP000236214"/>
    </source>
</evidence>
<dbReference type="SUPFAM" id="SSF52317">
    <property type="entry name" value="Class I glutamine amidotransferase-like"/>
    <property type="match status" value="1"/>
</dbReference>
<dbReference type="CDD" id="cd03140">
    <property type="entry name" value="GATase1_PfpI_3"/>
    <property type="match status" value="1"/>
</dbReference>
<protein>
    <submittedName>
        <fullName evidence="1">Uncharacterized protein</fullName>
    </submittedName>
</protein>
<dbReference type="Pfam" id="PF01965">
    <property type="entry name" value="DJ-1_PfpI"/>
    <property type="match status" value="1"/>
</dbReference>
<accession>A0A2H6C3Q7</accession>
<dbReference type="PANTHER" id="PTHR48094">
    <property type="entry name" value="PROTEIN/NUCLEIC ACID DEGLYCASE DJ-1-RELATED"/>
    <property type="match status" value="1"/>
</dbReference>
<dbReference type="InterPro" id="IPR029062">
    <property type="entry name" value="Class_I_gatase-like"/>
</dbReference>
<organism evidence="1 2">
    <name type="scientific">Tetragenococcus halophilus subsp. halophilus</name>
    <dbReference type="NCBI Taxonomy" id="1513897"/>
    <lineage>
        <taxon>Bacteria</taxon>
        <taxon>Bacillati</taxon>
        <taxon>Bacillota</taxon>
        <taxon>Bacilli</taxon>
        <taxon>Lactobacillales</taxon>
        <taxon>Enterococcaceae</taxon>
        <taxon>Tetragenococcus</taxon>
    </lineage>
</organism>
<sequence length="196" mass="22021">MKQAIVFLLDEYADWEPSYIASILNSDTTWNVKTASIKPKVTSIGGFQVDVDYLIENIPQNIDLLVLIGGNSWEITNSSIVKLVTYHLKQGNIVSAICGAVDFLAQNGLLEGYKHTGNTQFLWTDFESYTNAADFCEEQAVRDRNLITANGTAPLEFSQLCLEAVRFDEPKEITKTIDLYKMGYYGYVEKYGDPFS</sequence>
<dbReference type="InterPro" id="IPR002818">
    <property type="entry name" value="DJ-1/PfpI"/>
</dbReference>
<reference evidence="1 2" key="1">
    <citation type="submission" date="2016-05" db="EMBL/GenBank/DDBJ databases">
        <title>Whole genome sequencing of Tetragenococcus halophilus subsp. halophilus NISL 7118.</title>
        <authorList>
            <person name="Shiwa Y."/>
            <person name="Nishimura I."/>
            <person name="Yoshikawa H."/>
            <person name="Koyama Y."/>
            <person name="Oguma T."/>
        </authorList>
    </citation>
    <scope>NUCLEOTIDE SEQUENCE [LARGE SCALE GENOMIC DNA]</scope>
    <source>
        <strain evidence="1 2">NISL 7118</strain>
    </source>
</reference>
<proteinExistence type="predicted"/>